<organism evidence="2 3">
    <name type="scientific">Chlamydia ibidis 10-1398/6</name>
    <dbReference type="NCBI Taxonomy" id="1046581"/>
    <lineage>
        <taxon>Bacteria</taxon>
        <taxon>Pseudomonadati</taxon>
        <taxon>Chlamydiota</taxon>
        <taxon>Chlamydiia</taxon>
        <taxon>Chlamydiales</taxon>
        <taxon>Chlamydiaceae</taxon>
        <taxon>Chlamydia/Chlamydophila group</taxon>
        <taxon>Chlamydia</taxon>
    </lineage>
</organism>
<proteinExistence type="predicted"/>
<feature type="domain" description="Sporulation stage II protein D amidase enhancer LytB N-terminal" evidence="1">
    <location>
        <begin position="130"/>
        <end position="215"/>
    </location>
</feature>
<gene>
    <name evidence="2" type="ORF">H359_0466</name>
</gene>
<keyword evidence="3" id="KW-1185">Reference proteome</keyword>
<evidence type="ECO:0000259" key="1">
    <source>
        <dbReference type="Pfam" id="PF08486"/>
    </source>
</evidence>
<dbReference type="Proteomes" id="UP000016064">
    <property type="component" value="Unassembled WGS sequence"/>
</dbReference>
<comment type="caution">
    <text evidence="2">The sequence shown here is derived from an EMBL/GenBank/DDBJ whole genome shotgun (WGS) entry which is preliminary data.</text>
</comment>
<evidence type="ECO:0000313" key="3">
    <source>
        <dbReference type="Proteomes" id="UP000016064"/>
    </source>
</evidence>
<accession>A0ABN0MZ49</accession>
<evidence type="ECO:0000313" key="2">
    <source>
        <dbReference type="EMBL" id="EQM62533.1"/>
    </source>
</evidence>
<protein>
    <submittedName>
        <fullName evidence="2">Stage II sporulation family protein</fullName>
    </submittedName>
</protein>
<dbReference type="InterPro" id="IPR013693">
    <property type="entry name" value="SpoIID/LytB_N"/>
</dbReference>
<sequence length="271" mass="30640">MKMLKHILLGFACSMSVVGYTEVKVSDTFIEQTVVCEPKVRVLLLNESTTALIESKGAYRVYVDNALVYTSAQGIRCAAHALYDGIRWGQNFSKAHCLKIEPVDSGALLFVNGIQYQGALYIHKTDRNCIIVTNELTVEDYLKSVLSIKYLRELDKEALSACVILERTALYERLLARSSQNFWHVTAEEDHYAGYGATKQFYGVEEAVEWTSRLIVDNPDGLIIDAEGLIKANVDRLAVEGYNARQILERFYKDADFVVIESWEEERSDLS</sequence>
<dbReference type="EMBL" id="APJW01000002">
    <property type="protein sequence ID" value="EQM62533.1"/>
    <property type="molecule type" value="Genomic_DNA"/>
</dbReference>
<name>A0ABN0MZ49_9CHLA</name>
<reference evidence="2 3" key="1">
    <citation type="submission" date="2013-07" db="EMBL/GenBank/DDBJ databases">
        <title>Isolation of a new Chlamydia species from the feral Sacred Ibis (Threskiornis aethiopicus): Chlamydia ibidis.</title>
        <authorList>
            <person name="Vorimore F."/>
            <person name="Hsia R.-C."/>
            <person name="Huot-Creasy H."/>
            <person name="Bastian S."/>
            <person name="Deruyter L."/>
            <person name="Passet A."/>
            <person name="Sachse K."/>
            <person name="Bavoil P."/>
            <person name="Myers G."/>
            <person name="Laroucau K."/>
        </authorList>
    </citation>
    <scope>NUCLEOTIDE SEQUENCE [LARGE SCALE GENOMIC DNA]</scope>
    <source>
        <strain evidence="2 3">10-1398/6</strain>
    </source>
</reference>
<dbReference type="Pfam" id="PF08486">
    <property type="entry name" value="SpoIID"/>
    <property type="match status" value="1"/>
</dbReference>